<accession>A0A0U1ZVW1</accession>
<dbReference type="SUPFAM" id="SSF53335">
    <property type="entry name" value="S-adenosyl-L-methionine-dependent methyltransferases"/>
    <property type="match status" value="1"/>
</dbReference>
<dbReference type="GO" id="GO:0032259">
    <property type="term" value="P:methylation"/>
    <property type="evidence" value="ECO:0007669"/>
    <property type="project" value="UniProtKB-KW"/>
</dbReference>
<keyword evidence="6" id="KW-1185">Reference proteome</keyword>
<gene>
    <name evidence="5" type="ORF">Stau2_65</name>
</gene>
<evidence type="ECO:0000313" key="6">
    <source>
        <dbReference type="Proteomes" id="UP000207597"/>
    </source>
</evidence>
<organism evidence="5 6">
    <name type="scientific">Staphylococcus phage Stau2</name>
    <dbReference type="NCBI Taxonomy" id="1200862"/>
    <lineage>
        <taxon>Viruses</taxon>
        <taxon>Duplodnaviria</taxon>
        <taxon>Heunggongvirae</taxon>
        <taxon>Uroviricota</taxon>
        <taxon>Caudoviricetes</taxon>
        <taxon>Herelleviridae</taxon>
        <taxon>Twortvirinae</taxon>
        <taxon>Silviavirus</taxon>
        <taxon>Silviavirus stau2</taxon>
    </lineage>
</organism>
<dbReference type="PROSITE" id="PS00092">
    <property type="entry name" value="N6_MTASE"/>
    <property type="match status" value="1"/>
</dbReference>
<reference evidence="5 6" key="1">
    <citation type="journal article" date="2016" name="Virus Genes">
        <title>Genomic analysis of Staphylococcus phage Stau2 isolated from medical specimen.</title>
        <authorList>
            <person name="Hsieh S.E."/>
            <person name="Tseng Y.H."/>
            <person name="Lo H.H."/>
            <person name="Chen S.T."/>
            <person name="Wu C.N."/>
        </authorList>
    </citation>
    <scope>NUCLEOTIDE SEQUENCE [LARGE SCALE GENOMIC DNA]</scope>
</reference>
<evidence type="ECO:0000256" key="3">
    <source>
        <dbReference type="ARBA" id="ARBA00022679"/>
    </source>
</evidence>
<proteinExistence type="inferred from homology"/>
<dbReference type="InterPro" id="IPR029063">
    <property type="entry name" value="SAM-dependent_MTases_sf"/>
</dbReference>
<dbReference type="PANTHER" id="PTHR13370:SF3">
    <property type="entry name" value="TRNA (GUANINE(10)-N2)-METHYLTRANSFERASE HOMOLOG"/>
    <property type="match status" value="1"/>
</dbReference>
<dbReference type="Pfam" id="PF01555">
    <property type="entry name" value="N6_N4_Mtase"/>
    <property type="match status" value="1"/>
</dbReference>
<sequence length="229" mass="26367">MIKLLQGDCLELLDTIEDSSVDAIITDPPYNIAKENRFTTMGRAGIDFGEWDKNFEATLWINKAIPKVKKGGNIVVFCDMRQFTLIINTMEELGCEFKDVIRLKKSIPMPRNRDRRFIFDTEFALYFVKKGAKWTFNRLDEKYERPCIKTSVTPRSEKQGKGHPTQKPLYAMEWLLECLTNEGDIVLDCFMGSGTTGVACKKLNRNFIGCELSEEYFSMAQDRLLNNTN</sequence>
<dbReference type="GO" id="GO:0003677">
    <property type="term" value="F:DNA binding"/>
    <property type="evidence" value="ECO:0007669"/>
    <property type="project" value="InterPro"/>
</dbReference>
<dbReference type="EMBL" id="KP881332">
    <property type="protein sequence ID" value="AKA61316.1"/>
    <property type="molecule type" value="Genomic_DNA"/>
</dbReference>
<dbReference type="Proteomes" id="UP000207597">
    <property type="component" value="Segment"/>
</dbReference>
<dbReference type="InterPro" id="IPR002941">
    <property type="entry name" value="DNA_methylase_N4/N6"/>
</dbReference>
<dbReference type="PRINTS" id="PR00508">
    <property type="entry name" value="S21N4MTFRASE"/>
</dbReference>
<dbReference type="GO" id="GO:0008170">
    <property type="term" value="F:N-methyltransferase activity"/>
    <property type="evidence" value="ECO:0007669"/>
    <property type="project" value="InterPro"/>
</dbReference>
<keyword evidence="2 5" id="KW-0489">Methyltransferase</keyword>
<dbReference type="InterPro" id="IPR002052">
    <property type="entry name" value="DNA_methylase_N6_adenine_CS"/>
</dbReference>
<comment type="similarity">
    <text evidence="1">Belongs to the N(4)/N(6)-methyltransferase family.</text>
</comment>
<dbReference type="InterPro" id="IPR001091">
    <property type="entry name" value="RM_Methyltransferase"/>
</dbReference>
<evidence type="ECO:0000259" key="4">
    <source>
        <dbReference type="Pfam" id="PF01555"/>
    </source>
</evidence>
<name>A0A0U1ZVW1_9CAUD</name>
<evidence type="ECO:0000256" key="1">
    <source>
        <dbReference type="ARBA" id="ARBA00006594"/>
    </source>
</evidence>
<dbReference type="Gene3D" id="3.40.50.150">
    <property type="entry name" value="Vaccinia Virus protein VP39"/>
    <property type="match status" value="1"/>
</dbReference>
<dbReference type="KEGG" id="vg:28802278"/>
<keyword evidence="3 5" id="KW-0808">Transferase</keyword>
<evidence type="ECO:0000256" key="2">
    <source>
        <dbReference type="ARBA" id="ARBA00022603"/>
    </source>
</evidence>
<protein>
    <submittedName>
        <fullName evidence="5">Adenine-specific methyltransferase</fullName>
    </submittedName>
</protein>
<dbReference type="RefSeq" id="YP_009275822.1">
    <property type="nucleotide sequence ID" value="NC_030933.1"/>
</dbReference>
<dbReference type="PANTHER" id="PTHR13370">
    <property type="entry name" value="RNA METHYLASE-RELATED"/>
    <property type="match status" value="1"/>
</dbReference>
<evidence type="ECO:0000313" key="5">
    <source>
        <dbReference type="EMBL" id="AKA61316.1"/>
    </source>
</evidence>
<feature type="domain" description="DNA methylase N-4/N-6" evidence="4">
    <location>
        <begin position="21"/>
        <end position="221"/>
    </location>
</feature>
<dbReference type="GeneID" id="28802278"/>